<comment type="catalytic activity">
    <reaction evidence="5">
        <text>N(6)-[(R)-lipoyl]-L-lysyl-[protein] + 2-oxoglutarate + H(+) = N(6)-[(R)-S(8)-succinyldihydrolipoyl]-L-lysyl-[protein] + CO2</text>
        <dbReference type="Rhea" id="RHEA:12188"/>
        <dbReference type="Rhea" id="RHEA-COMP:10474"/>
        <dbReference type="Rhea" id="RHEA-COMP:20092"/>
        <dbReference type="ChEBI" id="CHEBI:15378"/>
        <dbReference type="ChEBI" id="CHEBI:16526"/>
        <dbReference type="ChEBI" id="CHEBI:16810"/>
        <dbReference type="ChEBI" id="CHEBI:83099"/>
        <dbReference type="ChEBI" id="CHEBI:83120"/>
        <dbReference type="EC" id="1.2.4.2"/>
    </reaction>
</comment>
<feature type="domain" description="Transketolase-like pyrimidine-binding" evidence="6">
    <location>
        <begin position="372"/>
        <end position="553"/>
    </location>
</feature>
<dbReference type="OrthoDB" id="9766715at2"/>
<dbReference type="SUPFAM" id="SSF52922">
    <property type="entry name" value="TK C-terminal domain-like"/>
    <property type="match status" value="1"/>
</dbReference>
<evidence type="ECO:0000313" key="8">
    <source>
        <dbReference type="Proteomes" id="UP000318380"/>
    </source>
</evidence>
<evidence type="ECO:0000256" key="5">
    <source>
        <dbReference type="ARBA" id="ARBA00051911"/>
    </source>
</evidence>
<name>A0A561BRE5_9ACTN</name>
<dbReference type="InterPro" id="IPR009014">
    <property type="entry name" value="Transketo_C/PFOR_II"/>
</dbReference>
<dbReference type="GO" id="GO:0009083">
    <property type="term" value="P:branched-chain amino acid catabolic process"/>
    <property type="evidence" value="ECO:0007669"/>
    <property type="project" value="TreeGrafter"/>
</dbReference>
<evidence type="ECO:0000256" key="2">
    <source>
        <dbReference type="ARBA" id="ARBA00022532"/>
    </source>
</evidence>
<dbReference type="PANTHER" id="PTHR42980">
    <property type="entry name" value="2-OXOISOVALERATE DEHYDROGENASE SUBUNIT BETA-RELATED"/>
    <property type="match status" value="1"/>
</dbReference>
<evidence type="ECO:0000313" key="7">
    <source>
        <dbReference type="EMBL" id="TWD81441.1"/>
    </source>
</evidence>
<reference evidence="7 8" key="1">
    <citation type="submission" date="2019-06" db="EMBL/GenBank/DDBJ databases">
        <title>Sequencing the genomes of 1000 actinobacteria strains.</title>
        <authorList>
            <person name="Klenk H.-P."/>
        </authorList>
    </citation>
    <scope>NUCLEOTIDE SEQUENCE [LARGE SCALE GENOMIC DNA]</scope>
    <source>
        <strain evidence="7 8">DSM 24683</strain>
    </source>
</reference>
<keyword evidence="8" id="KW-1185">Reference proteome</keyword>
<sequence length="700" mass="74412">MSQVDERFAERVRRLTPTPCEYPAELLRQLFDAQLGSRHADLAARRLQSQGHGYYTIGSSGHEGNVAVAAAVQPTDPALLHYRSGAFYLARAAAHGDKNGLRDILLGVAAATSEPIAGGRHKVFGRHDLAVIPQTSTIASHLPRAMGVAFSIARAAKLGVPSPWPADAIVVTSFGDASANHSTATGAINAALHASYQGLPMPLLLVCEDNGIGISVRTPDGWIKQSWGQRPGLRYFDADGTDLAAALELATEAATFVRRNRRPAFLRLRTVRLMGHAGSDVEAAYRSPAEVVADEELDPLLGTARLLLAAGCTADEIVGLYEDKRAEVLEIAQDVAGLPQLSSAEEVAAPLRLTAVDETTLPARSADPGDPLTVSQSINRALADVLTAYPESMVFGEDVGRKGGVYGVTRGLQKAFGPARVFDTLLDEQSILGLGLGAGVSGLLPLPEIQYLAYLHNAEDQLRGEAASLKFFSQGQYRNPMVLRIAGYGYQKGFGGHFHNDDAIGVLRDIPGLVIASPSRPDDAAAMLHTCAAAARSDGAVCVYLEPIALYHRRDLYEDGDDGWFTPYPAEHVPIGRGRTYGDGERLTLVTFGNGVLMSLRVAARLGGVRVLDLRWLAPLPVDDLLREATATGRVLVVDETRRSGGVSEGVLAALVDAGYAGRMARVTSEDSFVPLGAAAHQVLLGEHTIEAAARALLDS</sequence>
<evidence type="ECO:0000259" key="6">
    <source>
        <dbReference type="SMART" id="SM00861"/>
    </source>
</evidence>
<dbReference type="Pfam" id="PF00676">
    <property type="entry name" value="E1_dh"/>
    <property type="match status" value="1"/>
</dbReference>
<evidence type="ECO:0000256" key="4">
    <source>
        <dbReference type="ARBA" id="ARBA00023052"/>
    </source>
</evidence>
<proteinExistence type="predicted"/>
<dbReference type="AlphaFoldDB" id="A0A561BRE5"/>
<dbReference type="GO" id="GO:0004591">
    <property type="term" value="F:oxoglutarate dehydrogenase (succinyl-transferring) activity"/>
    <property type="evidence" value="ECO:0007669"/>
    <property type="project" value="UniProtKB-EC"/>
</dbReference>
<comment type="cofactor">
    <cofactor evidence="1">
        <name>thiamine diphosphate</name>
        <dbReference type="ChEBI" id="CHEBI:58937"/>
    </cofactor>
</comment>
<dbReference type="EMBL" id="VIVK01000001">
    <property type="protein sequence ID" value="TWD81441.1"/>
    <property type="molecule type" value="Genomic_DNA"/>
</dbReference>
<dbReference type="Gene3D" id="3.40.50.970">
    <property type="match status" value="2"/>
</dbReference>
<dbReference type="GO" id="GO:0000287">
    <property type="term" value="F:magnesium ion binding"/>
    <property type="evidence" value="ECO:0007669"/>
    <property type="project" value="UniProtKB-ARBA"/>
</dbReference>
<protein>
    <submittedName>
        <fullName evidence="7">2-oxoisovalerate dehydrogenase E1 component</fullName>
    </submittedName>
</protein>
<dbReference type="GO" id="GO:0006099">
    <property type="term" value="P:tricarboxylic acid cycle"/>
    <property type="evidence" value="ECO:0007669"/>
    <property type="project" value="UniProtKB-KW"/>
</dbReference>
<gene>
    <name evidence="7" type="ORF">FB561_2557</name>
</gene>
<dbReference type="Pfam" id="PF02779">
    <property type="entry name" value="Transket_pyr"/>
    <property type="match status" value="1"/>
</dbReference>
<comment type="caution">
    <text evidence="7">The sequence shown here is derived from an EMBL/GenBank/DDBJ whole genome shotgun (WGS) entry which is preliminary data.</text>
</comment>
<dbReference type="Pfam" id="PF02780">
    <property type="entry name" value="Transketolase_C"/>
    <property type="match status" value="1"/>
</dbReference>
<dbReference type="PANTHER" id="PTHR42980:SF1">
    <property type="entry name" value="2-OXOISOVALERATE DEHYDROGENASE SUBUNIT BETA, MITOCHONDRIAL"/>
    <property type="match status" value="1"/>
</dbReference>
<keyword evidence="3" id="KW-0560">Oxidoreductase</keyword>
<dbReference type="InterPro" id="IPR005475">
    <property type="entry name" value="Transketolase-like_Pyr-bd"/>
</dbReference>
<dbReference type="Gene3D" id="3.40.50.920">
    <property type="match status" value="1"/>
</dbReference>
<dbReference type="InterPro" id="IPR033248">
    <property type="entry name" value="Transketolase_C"/>
</dbReference>
<dbReference type="Proteomes" id="UP000318380">
    <property type="component" value="Unassembled WGS sequence"/>
</dbReference>
<evidence type="ECO:0000256" key="1">
    <source>
        <dbReference type="ARBA" id="ARBA00001964"/>
    </source>
</evidence>
<dbReference type="InterPro" id="IPR001017">
    <property type="entry name" value="DH_E1"/>
</dbReference>
<dbReference type="InterPro" id="IPR029061">
    <property type="entry name" value="THDP-binding"/>
</dbReference>
<organism evidence="7 8">
    <name type="scientific">Kribbella amoyensis</name>
    <dbReference type="NCBI Taxonomy" id="996641"/>
    <lineage>
        <taxon>Bacteria</taxon>
        <taxon>Bacillati</taxon>
        <taxon>Actinomycetota</taxon>
        <taxon>Actinomycetes</taxon>
        <taxon>Propionibacteriales</taxon>
        <taxon>Kribbellaceae</taxon>
        <taxon>Kribbella</taxon>
    </lineage>
</organism>
<dbReference type="GO" id="GO:0007584">
    <property type="term" value="P:response to nutrient"/>
    <property type="evidence" value="ECO:0007669"/>
    <property type="project" value="TreeGrafter"/>
</dbReference>
<dbReference type="SUPFAM" id="SSF52518">
    <property type="entry name" value="Thiamin diphosphate-binding fold (THDP-binding)"/>
    <property type="match status" value="2"/>
</dbReference>
<keyword evidence="4" id="KW-0786">Thiamine pyrophosphate</keyword>
<evidence type="ECO:0000256" key="3">
    <source>
        <dbReference type="ARBA" id="ARBA00023002"/>
    </source>
</evidence>
<keyword evidence="2" id="KW-0816">Tricarboxylic acid cycle</keyword>
<dbReference type="SMART" id="SM00861">
    <property type="entry name" value="Transket_pyr"/>
    <property type="match status" value="1"/>
</dbReference>
<accession>A0A561BRE5</accession>
<dbReference type="RefSeq" id="WP_145806285.1">
    <property type="nucleotide sequence ID" value="NZ_VIVK01000001.1"/>
</dbReference>